<protein>
    <submittedName>
        <fullName evidence="2">Uncharacterized protein</fullName>
    </submittedName>
</protein>
<reference evidence="2" key="1">
    <citation type="submission" date="2023-10" db="EMBL/GenBank/DDBJ databases">
        <authorList>
            <person name="Chen Y."/>
            <person name="Shah S."/>
            <person name="Dougan E. K."/>
            <person name="Thang M."/>
            <person name="Chan C."/>
        </authorList>
    </citation>
    <scope>NUCLEOTIDE SEQUENCE [LARGE SCALE GENOMIC DNA]</scope>
</reference>
<evidence type="ECO:0000313" key="3">
    <source>
        <dbReference type="Proteomes" id="UP001189429"/>
    </source>
</evidence>
<dbReference type="EMBL" id="CAUYUJ010015687">
    <property type="protein sequence ID" value="CAK0856976.1"/>
    <property type="molecule type" value="Genomic_DNA"/>
</dbReference>
<sequence>MFDMLTSMKDNMKATKEMTQIASDTTGTTLATVKNMKITIEELRKKDAAFETEVENMTTTMKQFKPNAATYNSSEAGGDPEVRELQAIAKGLGKEVDQDVIIELLQAIVKQVGLEQTCTDVTTFAYPSAVGVLQFKSIASKIGFLKNARSMKEKWYNDKPIIFKCNDSIEKRAVDRELGHIKYRLIEDKDIARHLITIEWASQV</sequence>
<keyword evidence="1" id="KW-0175">Coiled coil</keyword>
<keyword evidence="3" id="KW-1185">Reference proteome</keyword>
<gene>
    <name evidence="2" type="ORF">PCOR1329_LOCUS47212</name>
</gene>
<comment type="caution">
    <text evidence="2">The sequence shown here is derived from an EMBL/GenBank/DDBJ whole genome shotgun (WGS) entry which is preliminary data.</text>
</comment>
<dbReference type="Proteomes" id="UP001189429">
    <property type="component" value="Unassembled WGS sequence"/>
</dbReference>
<proteinExistence type="predicted"/>
<evidence type="ECO:0000313" key="2">
    <source>
        <dbReference type="EMBL" id="CAK0856976.1"/>
    </source>
</evidence>
<accession>A0ABN9UDR1</accession>
<feature type="non-terminal residue" evidence="2">
    <location>
        <position position="204"/>
    </location>
</feature>
<feature type="coiled-coil region" evidence="1">
    <location>
        <begin position="33"/>
        <end position="60"/>
    </location>
</feature>
<evidence type="ECO:0000256" key="1">
    <source>
        <dbReference type="SAM" id="Coils"/>
    </source>
</evidence>
<name>A0ABN9UDR1_9DINO</name>
<organism evidence="2 3">
    <name type="scientific">Prorocentrum cordatum</name>
    <dbReference type="NCBI Taxonomy" id="2364126"/>
    <lineage>
        <taxon>Eukaryota</taxon>
        <taxon>Sar</taxon>
        <taxon>Alveolata</taxon>
        <taxon>Dinophyceae</taxon>
        <taxon>Prorocentrales</taxon>
        <taxon>Prorocentraceae</taxon>
        <taxon>Prorocentrum</taxon>
    </lineage>
</organism>